<evidence type="ECO:0000313" key="2">
    <source>
        <dbReference type="Proteomes" id="UP000609651"/>
    </source>
</evidence>
<reference evidence="1 2" key="1">
    <citation type="journal article" date="2020" name="Syst. Appl. Microbiol.">
        <title>Alienimonas chondri sp. nov., a novel planctomycete isolated from the biofilm of the red alga Chondrus crispus.</title>
        <authorList>
            <person name="Vitorino I."/>
            <person name="Albuquerque L."/>
            <person name="Wiegand S."/>
            <person name="Kallscheuer N."/>
            <person name="da Costa M.S."/>
            <person name="Lobo-da-Cunha A."/>
            <person name="Jogler C."/>
            <person name="Lage O.M."/>
        </authorList>
    </citation>
    <scope>NUCLEOTIDE SEQUENCE [LARGE SCALE GENOMIC DNA]</scope>
    <source>
        <strain evidence="1 2">LzC2</strain>
    </source>
</reference>
<comment type="caution">
    <text evidence="1">The sequence shown here is derived from an EMBL/GenBank/DDBJ whole genome shotgun (WGS) entry which is preliminary data.</text>
</comment>
<protein>
    <submittedName>
        <fullName evidence="1">Uncharacterized protein</fullName>
    </submittedName>
</protein>
<proteinExistence type="predicted"/>
<dbReference type="RefSeq" id="WP_171186202.1">
    <property type="nucleotide sequence ID" value="NZ_WTPX01000050.1"/>
</dbReference>
<keyword evidence="2" id="KW-1185">Reference proteome</keyword>
<evidence type="ECO:0000313" key="1">
    <source>
        <dbReference type="EMBL" id="NNJ25813.1"/>
    </source>
</evidence>
<organism evidence="1 2">
    <name type="scientific">Alienimonas chondri</name>
    <dbReference type="NCBI Taxonomy" id="2681879"/>
    <lineage>
        <taxon>Bacteria</taxon>
        <taxon>Pseudomonadati</taxon>
        <taxon>Planctomycetota</taxon>
        <taxon>Planctomycetia</taxon>
        <taxon>Planctomycetales</taxon>
        <taxon>Planctomycetaceae</taxon>
        <taxon>Alienimonas</taxon>
    </lineage>
</organism>
<gene>
    <name evidence="1" type="ORF">LzC2_18880</name>
</gene>
<name>A0ABX1VCH0_9PLAN</name>
<accession>A0ABX1VCH0</accession>
<dbReference type="EMBL" id="WTPX01000050">
    <property type="protein sequence ID" value="NNJ25813.1"/>
    <property type="molecule type" value="Genomic_DNA"/>
</dbReference>
<sequence>MPAAPVLIVLSLCSADPNAGTTTGPDPVAMILGRWEAAAAHRVPISDADRAATRLAHPNASEELLALMATLRGPISAESLAREYEWRVHGLNGSHPTLSGVPRDPIARAFTPRLSVAMRENFLPVRMWAEDAPADDPPYGKYVRGEMISLDAFAFGTPRFEQVTPVIRAQNLDADAESARRPPIRTALFTQPAGDVPTWTLQRRIKKTAVPRLVNDRQNRQPLTAPRP</sequence>
<dbReference type="Proteomes" id="UP000609651">
    <property type="component" value="Unassembled WGS sequence"/>
</dbReference>